<dbReference type="RefSeq" id="WP_286338083.1">
    <property type="nucleotide sequence ID" value="NZ_AP027371.1"/>
</dbReference>
<dbReference type="Proteomes" id="UP001321445">
    <property type="component" value="Plasmid pISO32_1"/>
</dbReference>
<evidence type="ECO:0000313" key="2">
    <source>
        <dbReference type="Proteomes" id="UP001321445"/>
    </source>
</evidence>
<organism evidence="1 2">
    <name type="scientific">Hydrogenimonas cancrithermarum</name>
    <dbReference type="NCBI Taxonomy" id="2993563"/>
    <lineage>
        <taxon>Bacteria</taxon>
        <taxon>Pseudomonadati</taxon>
        <taxon>Campylobacterota</taxon>
        <taxon>Epsilonproteobacteria</taxon>
        <taxon>Campylobacterales</taxon>
        <taxon>Hydrogenimonadaceae</taxon>
        <taxon>Hydrogenimonas</taxon>
    </lineage>
</organism>
<name>A0ABM8FNP0_9BACT</name>
<reference evidence="1 2" key="1">
    <citation type="submission" date="2023-03" db="EMBL/GenBank/DDBJ databases">
        <title>Description of Hydrogenimonas sp. ISO32.</title>
        <authorList>
            <person name="Mino S."/>
            <person name="Fukazawa S."/>
            <person name="Sawabe T."/>
        </authorList>
    </citation>
    <scope>NUCLEOTIDE SEQUENCE [LARGE SCALE GENOMIC DNA]</scope>
    <source>
        <strain evidence="1 2">ISO32</strain>
        <plasmid evidence="1 2">pISO32_1</plasmid>
    </source>
</reference>
<geneLocation type="plasmid" evidence="1 2">
    <name>pISO32_1</name>
</geneLocation>
<proteinExistence type="predicted"/>
<protein>
    <recommendedName>
        <fullName evidence="3">HTH iclR-type domain-containing protein</fullName>
    </recommendedName>
</protein>
<evidence type="ECO:0000313" key="1">
    <source>
        <dbReference type="EMBL" id="BDY14023.1"/>
    </source>
</evidence>
<evidence type="ECO:0008006" key="3">
    <source>
        <dbReference type="Google" id="ProtNLM"/>
    </source>
</evidence>
<dbReference type="EMBL" id="AP027371">
    <property type="protein sequence ID" value="BDY14023.1"/>
    <property type="molecule type" value="Genomic_DNA"/>
</dbReference>
<gene>
    <name evidence="1" type="ORF">HCR_23360</name>
</gene>
<keyword evidence="1" id="KW-0614">Plasmid</keyword>
<sequence length="53" mass="5881">MTSLEKAQEGLKLLKESILEIIAQHPEGIGNSQIAKILHLESDFEGNQSNYLT</sequence>
<accession>A0ABM8FNP0</accession>
<keyword evidence="2" id="KW-1185">Reference proteome</keyword>